<dbReference type="OrthoDB" id="10260017at2759"/>
<evidence type="ECO:0000256" key="1">
    <source>
        <dbReference type="ARBA" id="ARBA00006547"/>
    </source>
</evidence>
<reference evidence="2" key="1">
    <citation type="submission" date="2022-12" db="EMBL/GenBank/DDBJ databases">
        <authorList>
            <person name="Petersen C."/>
        </authorList>
    </citation>
    <scope>NUCLEOTIDE SEQUENCE</scope>
    <source>
        <strain evidence="2">IBT 17660</strain>
    </source>
</reference>
<dbReference type="EMBL" id="JAPWDO010000004">
    <property type="protein sequence ID" value="KAJ5472789.1"/>
    <property type="molecule type" value="Genomic_DNA"/>
</dbReference>
<comment type="similarity">
    <text evidence="1">Belongs to the arylamine N-acetyltransferase family.</text>
</comment>
<comment type="caution">
    <text evidence="2">The sequence shown here is derived from an EMBL/GenBank/DDBJ whole genome shotgun (WGS) entry which is preliminary data.</text>
</comment>
<dbReference type="Pfam" id="PF00797">
    <property type="entry name" value="Acetyltransf_2"/>
    <property type="match status" value="1"/>
</dbReference>
<dbReference type="GO" id="GO:0016407">
    <property type="term" value="F:acetyltransferase activity"/>
    <property type="evidence" value="ECO:0007669"/>
    <property type="project" value="InterPro"/>
</dbReference>
<dbReference type="AlphaFoldDB" id="A0A9W9WSE6"/>
<dbReference type="PANTHER" id="PTHR11786">
    <property type="entry name" value="N-HYDROXYARYLAMINE O-ACETYLTRANSFERASE"/>
    <property type="match status" value="1"/>
</dbReference>
<gene>
    <name evidence="2" type="ORF">N7530_006790</name>
</gene>
<sequence>MANIVAIGEQKHLIDVGFGSNGPHRPIPLVHCFGFHNVGEQTGRLLYEPITQQTHRGGPLWQYEINHGNGAWIPAYCFAEVEFLPEAFTIINYYMIQSRESWFTFYVVCVPMLLDENREAIVGDLMLFNNTLKRRIRATSEVLQCFASEEERVVALQKQFNIHLSRVDQDCIRHTVSEIL</sequence>
<organism evidence="2 3">
    <name type="scientific">Penicillium desertorum</name>
    <dbReference type="NCBI Taxonomy" id="1303715"/>
    <lineage>
        <taxon>Eukaryota</taxon>
        <taxon>Fungi</taxon>
        <taxon>Dikarya</taxon>
        <taxon>Ascomycota</taxon>
        <taxon>Pezizomycotina</taxon>
        <taxon>Eurotiomycetes</taxon>
        <taxon>Eurotiomycetidae</taxon>
        <taxon>Eurotiales</taxon>
        <taxon>Aspergillaceae</taxon>
        <taxon>Penicillium</taxon>
    </lineage>
</organism>
<dbReference type="InterPro" id="IPR053710">
    <property type="entry name" value="Arylamine_NAT_domain_sf"/>
</dbReference>
<keyword evidence="3" id="KW-1185">Reference proteome</keyword>
<proteinExistence type="inferred from homology"/>
<name>A0A9W9WSE6_9EURO</name>
<reference evidence="2" key="2">
    <citation type="journal article" date="2023" name="IMA Fungus">
        <title>Comparative genomic study of the Penicillium genus elucidates a diverse pangenome and 15 lateral gene transfer events.</title>
        <authorList>
            <person name="Petersen C."/>
            <person name="Sorensen T."/>
            <person name="Nielsen M.R."/>
            <person name="Sondergaard T.E."/>
            <person name="Sorensen J.L."/>
            <person name="Fitzpatrick D.A."/>
            <person name="Frisvad J.C."/>
            <person name="Nielsen K.L."/>
        </authorList>
    </citation>
    <scope>NUCLEOTIDE SEQUENCE</scope>
    <source>
        <strain evidence="2">IBT 17660</strain>
    </source>
</reference>
<dbReference type="Proteomes" id="UP001147760">
    <property type="component" value="Unassembled WGS sequence"/>
</dbReference>
<dbReference type="SUPFAM" id="SSF54001">
    <property type="entry name" value="Cysteine proteinases"/>
    <property type="match status" value="1"/>
</dbReference>
<dbReference type="Gene3D" id="3.30.2140.20">
    <property type="match status" value="1"/>
</dbReference>
<evidence type="ECO:0000313" key="2">
    <source>
        <dbReference type="EMBL" id="KAJ5472789.1"/>
    </source>
</evidence>
<evidence type="ECO:0008006" key="4">
    <source>
        <dbReference type="Google" id="ProtNLM"/>
    </source>
</evidence>
<dbReference type="InterPro" id="IPR038765">
    <property type="entry name" value="Papain-like_cys_pep_sf"/>
</dbReference>
<dbReference type="InterPro" id="IPR001447">
    <property type="entry name" value="Arylamine_N-AcTrfase"/>
</dbReference>
<accession>A0A9W9WSE6</accession>
<protein>
    <recommendedName>
        <fullName evidence="4">Arylamine N-acetyltransferase</fullName>
    </recommendedName>
</protein>
<evidence type="ECO:0000313" key="3">
    <source>
        <dbReference type="Proteomes" id="UP001147760"/>
    </source>
</evidence>
<dbReference type="PANTHER" id="PTHR11786:SF0">
    <property type="entry name" value="ARYLAMINE N-ACETYLTRANSFERASE 4-RELATED"/>
    <property type="match status" value="1"/>
</dbReference>